<reference evidence="2" key="1">
    <citation type="submission" date="2020-04" db="EMBL/GenBank/DDBJ databases">
        <title>Deep metagenomics examines the oral microbiome during advanced dental caries in children, revealing novel taxa and co-occurrences with host molecules.</title>
        <authorList>
            <person name="Baker J.L."/>
            <person name="Morton J.T."/>
            <person name="Dinis M."/>
            <person name="Alvarez R."/>
            <person name="Tran N.C."/>
            <person name="Knight R."/>
            <person name="Edlund A."/>
        </authorList>
    </citation>
    <scope>NUCLEOTIDE SEQUENCE</scope>
    <source>
        <strain evidence="2">JCVI_29_bin.11</strain>
    </source>
</reference>
<dbReference type="Proteomes" id="UP000713964">
    <property type="component" value="Unassembled WGS sequence"/>
</dbReference>
<dbReference type="EMBL" id="JABZXL010000026">
    <property type="protein sequence ID" value="MBF1659782.1"/>
    <property type="molecule type" value="Genomic_DNA"/>
</dbReference>
<evidence type="ECO:0000256" key="1">
    <source>
        <dbReference type="SAM" id="Phobius"/>
    </source>
</evidence>
<name>A0A930LB65_9MICC</name>
<sequence>MSEEKNPNALTKIREWVSAHPIITGVVVGSTIAIACQVIAARVADRAELTDGDAETLTIEGDVAE</sequence>
<keyword evidence="1" id="KW-0472">Membrane</keyword>
<organism evidence="2 3">
    <name type="scientific">Rothia mucilaginosa</name>
    <dbReference type="NCBI Taxonomy" id="43675"/>
    <lineage>
        <taxon>Bacteria</taxon>
        <taxon>Bacillati</taxon>
        <taxon>Actinomycetota</taxon>
        <taxon>Actinomycetes</taxon>
        <taxon>Micrococcales</taxon>
        <taxon>Micrococcaceae</taxon>
        <taxon>Rothia</taxon>
    </lineage>
</organism>
<comment type="caution">
    <text evidence="2">The sequence shown here is derived from an EMBL/GenBank/DDBJ whole genome shotgun (WGS) entry which is preliminary data.</text>
</comment>
<keyword evidence="1" id="KW-0812">Transmembrane</keyword>
<feature type="transmembrane region" description="Helical" evidence="1">
    <location>
        <begin position="20"/>
        <end position="40"/>
    </location>
</feature>
<gene>
    <name evidence="2" type="ORF">HXO58_08110</name>
</gene>
<protein>
    <submittedName>
        <fullName evidence="2">Uncharacterized protein</fullName>
    </submittedName>
</protein>
<evidence type="ECO:0000313" key="3">
    <source>
        <dbReference type="Proteomes" id="UP000713964"/>
    </source>
</evidence>
<proteinExistence type="predicted"/>
<evidence type="ECO:0000313" key="2">
    <source>
        <dbReference type="EMBL" id="MBF1659782.1"/>
    </source>
</evidence>
<dbReference type="AlphaFoldDB" id="A0A930LB65"/>
<accession>A0A930LB65</accession>
<keyword evidence="1" id="KW-1133">Transmembrane helix</keyword>